<organism evidence="2 3">
    <name type="scientific">Dysgonomonas macrotermitis</name>
    <dbReference type="NCBI Taxonomy" id="1346286"/>
    <lineage>
        <taxon>Bacteria</taxon>
        <taxon>Pseudomonadati</taxon>
        <taxon>Bacteroidota</taxon>
        <taxon>Bacteroidia</taxon>
        <taxon>Bacteroidales</taxon>
        <taxon>Dysgonomonadaceae</taxon>
        <taxon>Dysgonomonas</taxon>
    </lineage>
</organism>
<accession>A0A1M4WMH5</accession>
<feature type="transmembrane region" description="Helical" evidence="1">
    <location>
        <begin position="12"/>
        <end position="29"/>
    </location>
</feature>
<dbReference type="AlphaFoldDB" id="A0A1M4WMH5"/>
<sequence length="160" mass="19178">MLRKQKENNMKYVLQYMLLACIILISNISCRNEQRHFQSHQTDFNELITYFHQIVPKDKKIQIEFENNNHLFLFQVTDIFQVKKNDTIVYSGSRPLYYEWNVNIDNIPDSILLAIHWDKQKFETLKEKLDKTDCISIYNGNPMKIGYKRVFTGMTSILYL</sequence>
<proteinExistence type="predicted"/>
<evidence type="ECO:0000313" key="2">
    <source>
        <dbReference type="EMBL" id="SHE82436.1"/>
    </source>
</evidence>
<dbReference type="EMBL" id="FQUC01000002">
    <property type="protein sequence ID" value="SHE82436.1"/>
    <property type="molecule type" value="Genomic_DNA"/>
</dbReference>
<protein>
    <submittedName>
        <fullName evidence="2">Uncharacterized protein</fullName>
    </submittedName>
</protein>
<dbReference type="Proteomes" id="UP000184480">
    <property type="component" value="Unassembled WGS sequence"/>
</dbReference>
<reference evidence="3" key="1">
    <citation type="submission" date="2016-11" db="EMBL/GenBank/DDBJ databases">
        <authorList>
            <person name="Varghese N."/>
            <person name="Submissions S."/>
        </authorList>
    </citation>
    <scope>NUCLEOTIDE SEQUENCE [LARGE SCALE GENOMIC DNA]</scope>
    <source>
        <strain evidence="3">DSM 27370</strain>
    </source>
</reference>
<evidence type="ECO:0000313" key="3">
    <source>
        <dbReference type="Proteomes" id="UP000184480"/>
    </source>
</evidence>
<keyword evidence="1" id="KW-0812">Transmembrane</keyword>
<name>A0A1M4WMH5_9BACT</name>
<gene>
    <name evidence="2" type="ORF">SAMN05444362_102264</name>
</gene>
<keyword evidence="1" id="KW-0472">Membrane</keyword>
<keyword evidence="3" id="KW-1185">Reference proteome</keyword>
<evidence type="ECO:0000256" key="1">
    <source>
        <dbReference type="SAM" id="Phobius"/>
    </source>
</evidence>
<keyword evidence="1" id="KW-1133">Transmembrane helix</keyword>